<organism evidence="1 2">
    <name type="scientific">Paenibacillus hodogayensis</name>
    <dbReference type="NCBI Taxonomy" id="279208"/>
    <lineage>
        <taxon>Bacteria</taxon>
        <taxon>Bacillati</taxon>
        <taxon>Bacillota</taxon>
        <taxon>Bacilli</taxon>
        <taxon>Bacillales</taxon>
        <taxon>Paenibacillaceae</taxon>
        <taxon>Paenibacillus</taxon>
    </lineage>
</organism>
<gene>
    <name evidence="1" type="ORF">ACFFNY_19575</name>
</gene>
<accession>A0ABV5VZP6</accession>
<comment type="caution">
    <text evidence="1">The sequence shown here is derived from an EMBL/GenBank/DDBJ whole genome shotgun (WGS) entry which is preliminary data.</text>
</comment>
<dbReference type="RefSeq" id="WP_344914958.1">
    <property type="nucleotide sequence ID" value="NZ_BAAAYO010000014.1"/>
</dbReference>
<sequence>MKDSEGIQHNWLRYWYPRDKEHIRSWWEREEWLAFPSRESDCFVQLGELSHVPCLILLGDSGLGKSVVIENGLVHEKEGSLNHVIDLRFVSSPGILSAKLEQHPTVARWQRSSDILYLYIDALDEGMLLIDSMCDLLKESFRQMDRSRLIIRITCRPGLFPPSFKSELSKLWGEKAVQAYQLAPLFLEDIRLACTDYGVEADKFLQDVKQRYMNGFVYFPVTLRMLLREYRNNGNLPSTKDRLFELGCLELCKERKKTSKPNGNFASAEKRYEVAMFLAAITVFCNKPIISNRSLGLPQEGVLDLRDWPISLRRTLGFSVEDAEEVLRSGLFREFEPMQFNWAHYSYAEFLASRFLLTQQMTVQQISSLVFNEQWNVIPQLFQTAAWLSDHSPELFELMVQHDPEILCLGDPGRWTNTAKRKVMEALLACYEQNWMYARLGRPAFYKQLYYVGVEKLLSGYLKKGWMRGPFGSFILFLIQMMDLKPCTEDLYEFMNDTFDSDMAKEALSLYIDLGDTTAKAKLASRLTEDISEFFAHKIIRALYPSLLSLEDLTAFLLSWNWFSDYTILDVLSAEDQYTLSIRLLEEEAKRGIYEGSGVLDCLIVRQAERWNEEGTAPTLRSQRIRAIGGLLAKPDAVLRHNASWEAKLRLLHCLYSDAAPESRMTACHWFQEKELPDLVELYLQTEEPAYRECLLNVISQVMNPYNEDQVSVLLPVYRRFEQGAESLHAVSLDSPVCAVMKELPIPVPSAPARRLRLLGRKTPEKRLRLLLEEAGKDACWGWPMLAEQCWPNIWEQWGKPVTQSRVWLVFNHLERERMLEAARCFLLQFDPEKYPAKLRKTDFLPIRYALQLVWELDS</sequence>
<reference evidence="1 2" key="1">
    <citation type="submission" date="2024-09" db="EMBL/GenBank/DDBJ databases">
        <authorList>
            <person name="Sun Q."/>
            <person name="Mori K."/>
        </authorList>
    </citation>
    <scope>NUCLEOTIDE SEQUENCE [LARGE SCALE GENOMIC DNA]</scope>
    <source>
        <strain evidence="1 2">JCM 12520</strain>
    </source>
</reference>
<evidence type="ECO:0000313" key="1">
    <source>
        <dbReference type="EMBL" id="MFB9753774.1"/>
    </source>
</evidence>
<name>A0ABV5VZP6_9BACL</name>
<protein>
    <submittedName>
        <fullName evidence="1">NACHT domain-containing protein</fullName>
    </submittedName>
</protein>
<keyword evidence="2" id="KW-1185">Reference proteome</keyword>
<proteinExistence type="predicted"/>
<evidence type="ECO:0000313" key="2">
    <source>
        <dbReference type="Proteomes" id="UP001589619"/>
    </source>
</evidence>
<dbReference type="Proteomes" id="UP001589619">
    <property type="component" value="Unassembled WGS sequence"/>
</dbReference>
<dbReference type="EMBL" id="JBHMAG010000013">
    <property type="protein sequence ID" value="MFB9753774.1"/>
    <property type="molecule type" value="Genomic_DNA"/>
</dbReference>